<comment type="caution">
    <text evidence="2">The sequence shown here is derived from an EMBL/GenBank/DDBJ whole genome shotgun (WGS) entry which is preliminary data.</text>
</comment>
<protein>
    <submittedName>
        <fullName evidence="2">O-succinylbenzoic acid--CoA ligase</fullName>
        <ecNumber evidence="2">6.2.1.26</ecNumber>
    </submittedName>
</protein>
<dbReference type="eggNOG" id="COG0318">
    <property type="taxonomic scope" value="Bacteria"/>
</dbReference>
<dbReference type="PATRIC" id="fig|641524.5.peg.1205"/>
<dbReference type="STRING" id="641524.ADICYQ_1218"/>
<dbReference type="EC" id="6.2.1.26" evidence="2"/>
<evidence type="ECO:0000259" key="1">
    <source>
        <dbReference type="Pfam" id="PF00501"/>
    </source>
</evidence>
<evidence type="ECO:0000313" key="2">
    <source>
        <dbReference type="EMBL" id="EPR69834.1"/>
    </source>
</evidence>
<dbReference type="EMBL" id="ATNM01000058">
    <property type="protein sequence ID" value="EPR69834.1"/>
    <property type="molecule type" value="Genomic_DNA"/>
</dbReference>
<dbReference type="Proteomes" id="UP000014974">
    <property type="component" value="Unassembled WGS sequence"/>
</dbReference>
<keyword evidence="2" id="KW-0436">Ligase</keyword>
<name>S7WSU8_9BACT</name>
<feature type="domain" description="AMP-dependent synthetase/ligase" evidence="1">
    <location>
        <begin position="1"/>
        <end position="132"/>
    </location>
</feature>
<reference evidence="2 3" key="1">
    <citation type="journal article" date="2013" name="Genome Announc.">
        <title>Draft Genome Sequence of Cyclobacterium qasimii Strain M12-11BT, Isolated from Arctic Marine Sediment.</title>
        <authorList>
            <person name="Shivaji S."/>
            <person name="Ara S."/>
            <person name="Singh A."/>
            <person name="Kumar Pinnaka A."/>
        </authorList>
    </citation>
    <scope>NUCLEOTIDE SEQUENCE [LARGE SCALE GENOMIC DNA]</scope>
    <source>
        <strain evidence="2 3">M12-11B</strain>
    </source>
</reference>
<dbReference type="InterPro" id="IPR042099">
    <property type="entry name" value="ANL_N_sf"/>
</dbReference>
<organism evidence="2 3">
    <name type="scientific">Cyclobacterium qasimii M12-11B</name>
    <dbReference type="NCBI Taxonomy" id="641524"/>
    <lineage>
        <taxon>Bacteria</taxon>
        <taxon>Pseudomonadati</taxon>
        <taxon>Bacteroidota</taxon>
        <taxon>Cytophagia</taxon>
        <taxon>Cytophagales</taxon>
        <taxon>Cyclobacteriaceae</taxon>
        <taxon>Cyclobacterium</taxon>
    </lineage>
</organism>
<proteinExistence type="predicted"/>
<dbReference type="GO" id="GO:0008756">
    <property type="term" value="F:o-succinylbenzoate-CoA ligase activity"/>
    <property type="evidence" value="ECO:0007669"/>
    <property type="project" value="UniProtKB-EC"/>
</dbReference>
<dbReference type="SUPFAM" id="SSF56801">
    <property type="entry name" value="Acetyl-CoA synthetase-like"/>
    <property type="match status" value="1"/>
</dbReference>
<dbReference type="Pfam" id="PF00501">
    <property type="entry name" value="AMP-binding"/>
    <property type="match status" value="1"/>
</dbReference>
<dbReference type="InterPro" id="IPR000873">
    <property type="entry name" value="AMP-dep_synth/lig_dom"/>
</dbReference>
<dbReference type="Gene3D" id="3.40.50.12780">
    <property type="entry name" value="N-terminal domain of ligase-like"/>
    <property type="match status" value="1"/>
</dbReference>
<gene>
    <name evidence="2" type="ORF">ADICYQ_1218</name>
</gene>
<accession>S7WSU8</accession>
<sequence>MLCCLDTSKVAGKMMLVRAMEWKGDLRVIPPESNPFKALINEYFDFVALVPLQVEKTMASSNGIKALEQIQNIIIGGAALSPRLREKVNNLPGRVFQTYGMTETVSHIALADLKDSGALLYKALPGVAIKVDKQNRLLIHAPMGGNTWLQTNDVVSLQSEETFLWKGRADNVVNSGGVKLHPEEIAIEIEGLMGQYFPGRLFF</sequence>
<dbReference type="AlphaFoldDB" id="S7WSU8"/>
<evidence type="ECO:0000313" key="3">
    <source>
        <dbReference type="Proteomes" id="UP000014974"/>
    </source>
</evidence>